<feature type="region of interest" description="Disordered" evidence="2">
    <location>
        <begin position="1589"/>
        <end position="1610"/>
    </location>
</feature>
<feature type="region of interest" description="Disordered" evidence="2">
    <location>
        <begin position="1202"/>
        <end position="1229"/>
    </location>
</feature>
<feature type="coiled-coil region" evidence="1">
    <location>
        <begin position="466"/>
        <end position="504"/>
    </location>
</feature>
<feature type="compositionally biased region" description="Basic residues" evidence="2">
    <location>
        <begin position="976"/>
        <end position="989"/>
    </location>
</feature>
<feature type="compositionally biased region" description="Low complexity" evidence="2">
    <location>
        <begin position="108"/>
        <end position="124"/>
    </location>
</feature>
<dbReference type="GO" id="GO:0030496">
    <property type="term" value="C:midbody"/>
    <property type="evidence" value="ECO:0007669"/>
    <property type="project" value="TreeGrafter"/>
</dbReference>
<sequence>MKGSGLNRNSRKVTFLSPVVLTENQKDHSKKTSTMPGVTGRSKGGGSTGNLVKGSMASYEDLIVAQYLDEIRKSPPYTKKGSEVPPSPYLQRLPSTHIVPTPGKIKQSLSGGRSRSRPASAHASTGYNTKSKSSGRKPKIDMKFIADLTLWDPATPREERGGGEGENGTGYKKKKRPYSAPIRPRPYSATSSTGRPASGKKGKIKPVYKRQPFTIVATAFKNGSRETFVNVAAPTIKELLEQCTDKLGLTAAARRVFLDDGIEVFSPREIPRDAEIYISQGEPFKNPFLPLKRNNMMKQGATWTMNGLVLPQEAKPGPTKPNLSKRFRQQLGKKNRRILIFKNGVGHDGGYEIVADMDNTPAFMQACTGKLDLGSHARVLYDWEGKEVTDLYETPLIDQCLQACATPVLGPLWVSKGEGFSPKGPFDFISGLLHHTKTKLREAKHYKEQLEMAKSNPDNVEIRSILAMTENEVDEALQMVERDIEELTEAKQKLKAQLEKIEPDAKEEEVQGAEFRMAKTIRKLEASDRLVGVQGIKLKVYENGTYEDETVVFFNLKETSKGIEGQKDKIMQRLLDQCGTLGRLAFPKTPAISSMPRKLYDQHGKVVTDPYALKDDMELWLSFGEGFRVPYVYCLQAMFDKVHGLNLYGEKNVGVREPLIAEEIPKDGEYSYSWEATVGFPLSYEFTQVDADMNAAEREHALEQVKNNEINVNWGFLQHKDNPRLVLFPELMVDMKKIFDSKDLWPQESQTWVISKTGYIYCKPMPQLTLAVTDMKLEGTTVNGAGTEIQGYVVALQKKMVGSPYQQWGFTADGYIYCLAYPDLVLTHLGATGIDDSMVNNAEGVLPGHKFYVAVSDKINGKDARLQRWAIKQERFDNLGQWKHSKITNPEWNKRAYSWPVNEDGNWNEDFDWPMEGFLIPGVPPLKTKEKPHGHVPLRLTVMKNGEKEMYKAVQVVGPDLTNMMKDVNKTAMNGKRPHTAHNHKHKRTRTADTDVDSVDGDPNVHCRDDLTLLQLEFMLFLERCTNLIDLPFAARRLFDEKGIEHTTLQGLKRDQLVYVSCGEAWNDPKLTKAEQQRRYLLATLGQDIAQIRQYVALRNPQDLVLAVDSALVPNAKLVVQTCCLTPEQRHSILSGEEARQKQLIEEQRKEQEEKKRQIEEMLHENRSAHERAHLKSDQRLDSLRWPWERVNLHGSFDDVINANDDSDEPGYTSPELYEKYKPKPKSSPRNVGMNLQKFKFENGHISCVYNPNLVLGVVESETRVADVVLVKKKPDDAYQRWTLTDDGHIVSKYHPQLVLTIDIDNDPRFLRSKHSPSMVLTVNMPAVQRHEAEDAATPSYPGCGVTLQHKKNTKYGAANQKWGFDPELGFLYAFKTDATDMEITAANKANVCTYAVRQGESLDQPGYIVYMATSNSKSEEVIMCTSCSRAMRGQQKVRRLDRNVDFACAMGSAREKGLKQAGSFHCLNGKVDLSTFEAENTLSEWEDQFERLREERSVRVIAREINAARFIKPVKIYVYRNGEGRMKPGHVLVGSSIVGLLDQCTHALQMANAARRLYTSDGMLVLDVEDLINWAVDDYMTKIKENMKEKQAKGEIRPAPDGKGMQSDDGTLKTLEQQREASQSSGSTSTVIVHERMGHVHLNGHVHASDGEESIGDQSSVSKPSVKNPRKGSIDTDYLVQNPPLEFILRYPIEVWASAGEAFVKPEDAEEKYLQGIQNREERAAVTYELEKEKHVLRQMQGRRLEELNPGEYKPTRSTRNPVLIEGNWQEPTFDEQRKHDKVHQLQSHLSEVKAAQKEVTKTKPTVNISRNLYAQPVVKRILVFPNGEDLQHATYVWGGSIGEILDASVSRLNLMKAAKYLYTLDGKQISDFDEIKRDMILAVSTGKGFLKPRDSSVNVEVKANWGRARKQYGPKATEIMVKHTRDMNIEVDPFGPPVLATDNVKSNGHTQQTFVTESQGPLQ</sequence>
<feature type="domain" description="Doublecortin" evidence="3">
    <location>
        <begin position="1842"/>
        <end position="1898"/>
    </location>
</feature>
<dbReference type="GO" id="GO:0035556">
    <property type="term" value="P:intracellular signal transduction"/>
    <property type="evidence" value="ECO:0007669"/>
    <property type="project" value="InterPro"/>
</dbReference>
<dbReference type="Gene3D" id="3.10.20.230">
    <property type="entry name" value="Doublecortin domain"/>
    <property type="match status" value="2"/>
</dbReference>
<evidence type="ECO:0000256" key="2">
    <source>
        <dbReference type="SAM" id="MobiDB-lite"/>
    </source>
</evidence>
<dbReference type="InterPro" id="IPR043188">
    <property type="entry name" value="DCDC1"/>
</dbReference>
<evidence type="ECO:0000256" key="1">
    <source>
        <dbReference type="SAM" id="Coils"/>
    </source>
</evidence>
<feature type="domain" description="Doublecortin" evidence="3">
    <location>
        <begin position="233"/>
        <end position="294"/>
    </location>
</feature>
<evidence type="ECO:0000259" key="3">
    <source>
        <dbReference type="PROSITE" id="PS50309"/>
    </source>
</evidence>
<gene>
    <name evidence="5" type="primary">LOC106169385</name>
</gene>
<name>A0A1S3J355_LINAN</name>
<dbReference type="Pfam" id="PF24478">
    <property type="entry name" value="DCX2_DCDC1"/>
    <property type="match status" value="2"/>
</dbReference>
<dbReference type="PANTHER" id="PTHR46302:SF3">
    <property type="entry name" value="DOUBLECORTIN DOMAIN-CONTAINING PROTEIN 1"/>
    <property type="match status" value="1"/>
</dbReference>
<dbReference type="CDD" id="cd17158">
    <property type="entry name" value="DCX3_DCDC5"/>
    <property type="match status" value="1"/>
</dbReference>
<dbReference type="RefSeq" id="XP_013404289.1">
    <property type="nucleotide sequence ID" value="XM_013548835.1"/>
</dbReference>
<dbReference type="STRING" id="7574.A0A1S3J355"/>
<dbReference type="GO" id="GO:0008017">
    <property type="term" value="F:microtubule binding"/>
    <property type="evidence" value="ECO:0007669"/>
    <property type="project" value="InterPro"/>
</dbReference>
<feature type="region of interest" description="Disordered" evidence="2">
    <location>
        <begin position="74"/>
        <end position="139"/>
    </location>
</feature>
<dbReference type="OrthoDB" id="9999986at2759"/>
<dbReference type="GO" id="GO:1902412">
    <property type="term" value="P:regulation of mitotic cytokinesis"/>
    <property type="evidence" value="ECO:0007669"/>
    <property type="project" value="InterPro"/>
</dbReference>
<evidence type="ECO:0000313" key="5">
    <source>
        <dbReference type="RefSeq" id="XP_013404289.1"/>
    </source>
</evidence>
<dbReference type="GeneID" id="106169385"/>
<dbReference type="Proteomes" id="UP000085678">
    <property type="component" value="Unplaced"/>
</dbReference>
<evidence type="ECO:0000313" key="4">
    <source>
        <dbReference type="Proteomes" id="UP000085678"/>
    </source>
</evidence>
<proteinExistence type="predicted"/>
<dbReference type="SMART" id="SM00537">
    <property type="entry name" value="DCX"/>
    <property type="match status" value="2"/>
</dbReference>
<organism evidence="4 5">
    <name type="scientific">Lingula anatina</name>
    <name type="common">Brachiopod</name>
    <name type="synonym">Lingula unguis</name>
    <dbReference type="NCBI Taxonomy" id="7574"/>
    <lineage>
        <taxon>Eukaryota</taxon>
        <taxon>Metazoa</taxon>
        <taxon>Spiralia</taxon>
        <taxon>Lophotrochozoa</taxon>
        <taxon>Brachiopoda</taxon>
        <taxon>Linguliformea</taxon>
        <taxon>Lingulata</taxon>
        <taxon>Lingulida</taxon>
        <taxon>Linguloidea</taxon>
        <taxon>Lingulidae</taxon>
        <taxon>Lingula</taxon>
    </lineage>
</organism>
<feature type="compositionally biased region" description="Basic and acidic residues" evidence="2">
    <location>
        <begin position="1589"/>
        <end position="1601"/>
    </location>
</feature>
<keyword evidence="4" id="KW-1185">Reference proteome</keyword>
<dbReference type="CDD" id="cd17155">
    <property type="entry name" value="DCX_DCDC1"/>
    <property type="match status" value="1"/>
</dbReference>
<dbReference type="CDD" id="cd23427">
    <property type="entry name" value="beta-trefoil_Ricin_DCDC1"/>
    <property type="match status" value="1"/>
</dbReference>
<feature type="region of interest" description="Disordered" evidence="2">
    <location>
        <begin position="973"/>
        <end position="997"/>
    </location>
</feature>
<dbReference type="CDD" id="cd17159">
    <property type="entry name" value="DCX4_DCDC5"/>
    <property type="match status" value="1"/>
</dbReference>
<dbReference type="PANTHER" id="PTHR46302">
    <property type="entry name" value="DOUBLECORTIN DOMAIN-CONTAINING PROTEIN 1"/>
    <property type="match status" value="1"/>
</dbReference>
<dbReference type="InterPro" id="IPR003533">
    <property type="entry name" value="Doublecortin_dom"/>
</dbReference>
<feature type="region of interest" description="Disordered" evidence="2">
    <location>
        <begin position="1648"/>
        <end position="1678"/>
    </location>
</feature>
<feature type="region of interest" description="Disordered" evidence="2">
    <location>
        <begin position="151"/>
        <end position="203"/>
    </location>
</feature>
<accession>A0A1S3J355</accession>
<dbReference type="KEGG" id="lak:106169385"/>
<feature type="compositionally biased region" description="Polar residues" evidence="2">
    <location>
        <begin position="1657"/>
        <end position="1666"/>
    </location>
</feature>
<dbReference type="Pfam" id="PF25510">
    <property type="entry name" value="Ubiquitin_DCDC1"/>
    <property type="match status" value="1"/>
</dbReference>
<dbReference type="PROSITE" id="PS50309">
    <property type="entry name" value="DC"/>
    <property type="match status" value="2"/>
</dbReference>
<dbReference type="InterPro" id="IPR057424">
    <property type="entry name" value="Ubiquitin_DCDC1"/>
</dbReference>
<dbReference type="SUPFAM" id="SSF50370">
    <property type="entry name" value="Ricin B-like lectins"/>
    <property type="match status" value="1"/>
</dbReference>
<dbReference type="InterPro" id="IPR056415">
    <property type="entry name" value="DCX2_DCDC1"/>
</dbReference>
<dbReference type="SUPFAM" id="SSF89837">
    <property type="entry name" value="Doublecortin (DC)"/>
    <property type="match status" value="5"/>
</dbReference>
<keyword evidence="1" id="KW-0175">Coiled coil</keyword>
<feature type="coiled-coil region" evidence="1">
    <location>
        <begin position="1134"/>
        <end position="1172"/>
    </location>
</feature>
<dbReference type="InterPro" id="IPR035992">
    <property type="entry name" value="Ricin_B-like_lectins"/>
</dbReference>
<dbReference type="PROSITE" id="PS50231">
    <property type="entry name" value="RICIN_B_LECTIN"/>
    <property type="match status" value="1"/>
</dbReference>
<dbReference type="CDD" id="cd17156">
    <property type="entry name" value="DCX1_DCDC5"/>
    <property type="match status" value="1"/>
</dbReference>
<dbReference type="InParanoid" id="A0A1S3J355"/>
<protein>
    <submittedName>
        <fullName evidence="5">Uncharacterized protein LOC106169385 isoform X1</fullName>
    </submittedName>
</protein>
<feature type="region of interest" description="Disordered" evidence="2">
    <location>
        <begin position="21"/>
        <end position="52"/>
    </location>
</feature>
<dbReference type="InterPro" id="IPR036572">
    <property type="entry name" value="Doublecortin_dom_sf"/>
</dbReference>
<reference evidence="5" key="1">
    <citation type="submission" date="2025-08" db="UniProtKB">
        <authorList>
            <consortium name="RefSeq"/>
        </authorList>
    </citation>
    <scope>IDENTIFICATION</scope>
    <source>
        <tissue evidence="5">Gonads</tissue>
    </source>
</reference>
<dbReference type="CDD" id="cd17157">
    <property type="entry name" value="DCX2_DCDC5"/>
    <property type="match status" value="1"/>
</dbReference>